<keyword evidence="2" id="KW-1185">Reference proteome</keyword>
<protein>
    <submittedName>
        <fullName evidence="3">Integrase_H2C2 domain-containing protein</fullName>
    </submittedName>
</protein>
<proteinExistence type="predicted"/>
<dbReference type="Pfam" id="PF17921">
    <property type="entry name" value="Integrase_H2C2"/>
    <property type="match status" value="1"/>
</dbReference>
<reference evidence="2" key="1">
    <citation type="submission" date="2012-04" db="EMBL/GenBank/DDBJ databases">
        <title>The Genome Sequence of Loa loa.</title>
        <authorList>
            <consortium name="The Broad Institute Genome Sequencing Platform"/>
            <consortium name="Broad Institute Genome Sequencing Center for Infectious Disease"/>
            <person name="Nutman T.B."/>
            <person name="Fink D.L."/>
            <person name="Russ C."/>
            <person name="Young S."/>
            <person name="Zeng Q."/>
            <person name="Gargeya S."/>
            <person name="Alvarado L."/>
            <person name="Berlin A."/>
            <person name="Chapman S.B."/>
            <person name="Chen Z."/>
            <person name="Freedman E."/>
            <person name="Gellesch M."/>
            <person name="Goldberg J."/>
            <person name="Griggs A."/>
            <person name="Gujja S."/>
            <person name="Heilman E.R."/>
            <person name="Heiman D."/>
            <person name="Howarth C."/>
            <person name="Mehta T."/>
            <person name="Neiman D."/>
            <person name="Pearson M."/>
            <person name="Roberts A."/>
            <person name="Saif S."/>
            <person name="Shea T."/>
            <person name="Shenoy N."/>
            <person name="Sisk P."/>
            <person name="Stolte C."/>
            <person name="Sykes S."/>
            <person name="White J."/>
            <person name="Yandava C."/>
            <person name="Haas B."/>
            <person name="Henn M.R."/>
            <person name="Nusbaum C."/>
            <person name="Birren B."/>
        </authorList>
    </citation>
    <scope>NUCLEOTIDE SEQUENCE [LARGE SCALE GENOMIC DNA]</scope>
</reference>
<reference evidence="3" key="2">
    <citation type="submission" date="2016-11" db="UniProtKB">
        <authorList>
            <consortium name="WormBaseParasite"/>
        </authorList>
    </citation>
    <scope>IDENTIFICATION</scope>
</reference>
<dbReference type="InterPro" id="IPR041588">
    <property type="entry name" value="Integrase_H2C2"/>
</dbReference>
<accession>A0A1I7VP92</accession>
<evidence type="ECO:0000259" key="1">
    <source>
        <dbReference type="Pfam" id="PF17921"/>
    </source>
</evidence>
<name>A0A1I7VP92_LOALO</name>
<sequence>MAQSSITQKEIEHWGLRKDQNGIWRCVGRLRRMMPQIEDFPYFIKKGKLAELIVKYYHENSFHASVHYTWTKMRQRYWIPTDIGFHTDVHILRKY</sequence>
<evidence type="ECO:0000313" key="3">
    <source>
        <dbReference type="WBParaSite" id="EN70_4720"/>
    </source>
</evidence>
<feature type="domain" description="Integrase zinc-binding" evidence="1">
    <location>
        <begin position="48"/>
        <end position="81"/>
    </location>
</feature>
<organism evidence="2 3">
    <name type="scientific">Loa loa</name>
    <name type="common">Eye worm</name>
    <name type="synonym">Filaria loa</name>
    <dbReference type="NCBI Taxonomy" id="7209"/>
    <lineage>
        <taxon>Eukaryota</taxon>
        <taxon>Metazoa</taxon>
        <taxon>Ecdysozoa</taxon>
        <taxon>Nematoda</taxon>
        <taxon>Chromadorea</taxon>
        <taxon>Rhabditida</taxon>
        <taxon>Spirurina</taxon>
        <taxon>Spiruromorpha</taxon>
        <taxon>Filarioidea</taxon>
        <taxon>Onchocercidae</taxon>
        <taxon>Loa</taxon>
    </lineage>
</organism>
<dbReference type="Proteomes" id="UP000095285">
    <property type="component" value="Unassembled WGS sequence"/>
</dbReference>
<dbReference type="WBParaSite" id="EN70_4720">
    <property type="protein sequence ID" value="EN70_4720"/>
    <property type="gene ID" value="EN70_4720"/>
</dbReference>
<evidence type="ECO:0000313" key="2">
    <source>
        <dbReference type="Proteomes" id="UP000095285"/>
    </source>
</evidence>
<dbReference type="AlphaFoldDB" id="A0A1I7VP92"/>